<dbReference type="EMBL" id="JAINVV010000008">
    <property type="protein sequence ID" value="MBY8824280.1"/>
    <property type="molecule type" value="Genomic_DNA"/>
</dbReference>
<evidence type="ECO:0000256" key="1">
    <source>
        <dbReference type="SAM" id="SignalP"/>
    </source>
</evidence>
<feature type="chain" id="PRO_5045090023" description="Lipoprotein" evidence="1">
    <location>
        <begin position="28"/>
        <end position="346"/>
    </location>
</feature>
<keyword evidence="3" id="KW-1185">Reference proteome</keyword>
<evidence type="ECO:0000313" key="2">
    <source>
        <dbReference type="EMBL" id="MBY8824280.1"/>
    </source>
</evidence>
<dbReference type="RefSeq" id="WP_222991354.1">
    <property type="nucleotide sequence ID" value="NZ_JAINVV010000008.1"/>
</dbReference>
<dbReference type="Proteomes" id="UP000706039">
    <property type="component" value="Unassembled WGS sequence"/>
</dbReference>
<organism evidence="2 3">
    <name type="scientific">Sphingomonas colocasiae</name>
    <dbReference type="NCBI Taxonomy" id="1848973"/>
    <lineage>
        <taxon>Bacteria</taxon>
        <taxon>Pseudomonadati</taxon>
        <taxon>Pseudomonadota</taxon>
        <taxon>Alphaproteobacteria</taxon>
        <taxon>Sphingomonadales</taxon>
        <taxon>Sphingomonadaceae</taxon>
        <taxon>Sphingomonas</taxon>
    </lineage>
</organism>
<dbReference type="PROSITE" id="PS51257">
    <property type="entry name" value="PROKAR_LIPOPROTEIN"/>
    <property type="match status" value="1"/>
</dbReference>
<proteinExistence type="predicted"/>
<reference evidence="2 3" key="1">
    <citation type="submission" date="2021-08" db="EMBL/GenBank/DDBJ databases">
        <authorList>
            <person name="Tuo L."/>
        </authorList>
    </citation>
    <scope>NUCLEOTIDE SEQUENCE [LARGE SCALE GENOMIC DNA]</scope>
    <source>
        <strain evidence="2 3">JCM 31229</strain>
    </source>
</reference>
<protein>
    <recommendedName>
        <fullName evidence="4">Lipoprotein</fullName>
    </recommendedName>
</protein>
<evidence type="ECO:0008006" key="4">
    <source>
        <dbReference type="Google" id="ProtNLM"/>
    </source>
</evidence>
<comment type="caution">
    <text evidence="2">The sequence shown here is derived from an EMBL/GenBank/DDBJ whole genome shotgun (WGS) entry which is preliminary data.</text>
</comment>
<accession>A0ABS7PUD3</accession>
<feature type="signal peptide" evidence="1">
    <location>
        <begin position="1"/>
        <end position="27"/>
    </location>
</feature>
<evidence type="ECO:0000313" key="3">
    <source>
        <dbReference type="Proteomes" id="UP000706039"/>
    </source>
</evidence>
<gene>
    <name evidence="2" type="ORF">K7G82_18395</name>
</gene>
<name>A0ABS7PUD3_9SPHN</name>
<keyword evidence="1" id="KW-0732">Signal</keyword>
<sequence length="346" mass="34965">MRQTMTCAAALLVAACGADAVPTNAVAASDGAAGAIAAVSTAAAAQPENWTGEYEGSTDGGKGSLSIRPSGANRYNVAMETFSGDGCSGEVEGGAIAAKGQLVMTAPVPDDSGRVCRVVLTNAGKSVRASSTDCSYFHGMGCGFDGTFAKKGNPVQSAPSGTAVVGGARGFMEEGGAVGCSNGAVDEWTGRVLDRISANDECGAGASTDRQDSGAAGYWMLADGQPQKIGILSGADDYGFDPLYLTCEGGRGQITLMIVEQTKAKPAKQTVTFNVDGRAIAVPITVSVDEWGAVDASANLGGVHPLLAALPSAQNIRMTVAGRTLPLPVKGLKSNWSAFKRGCGIR</sequence>